<feature type="compositionally biased region" description="Basic and acidic residues" evidence="5">
    <location>
        <begin position="135"/>
        <end position="149"/>
    </location>
</feature>
<comment type="caution">
    <text evidence="7">The sequence shown here is derived from an EMBL/GenBank/DDBJ whole genome shotgun (WGS) entry which is preliminary data.</text>
</comment>
<dbReference type="Proteomes" id="UP001497525">
    <property type="component" value="Unassembled WGS sequence"/>
</dbReference>
<dbReference type="SUPFAM" id="SSF50729">
    <property type="entry name" value="PH domain-like"/>
    <property type="match status" value="1"/>
</dbReference>
<dbReference type="PROSITE" id="PS50001">
    <property type="entry name" value="SH2"/>
    <property type="match status" value="1"/>
</dbReference>
<protein>
    <recommendedName>
        <fullName evidence="6">SH2 domain-containing protein</fullName>
    </recommendedName>
</protein>
<proteinExistence type="inferred from homology"/>
<dbReference type="Gene3D" id="2.30.29.30">
    <property type="entry name" value="Pleckstrin-homology domain (PH domain)/Phosphotyrosine-binding domain (PTB)"/>
    <property type="match status" value="1"/>
</dbReference>
<feature type="region of interest" description="Disordered" evidence="5">
    <location>
        <begin position="135"/>
        <end position="184"/>
    </location>
</feature>
<sequence length="907" mass="98182">MDYRGNWNEFCNNTSIRLSIEALQLFKAHLNDNRRADQPGCGREFLDTIFSKMRRKFEGSLSPCYFVQENANSHSSPCKDKVKSGHRTNASERLSFKDEDLSADSSSLTEKLPLPAYANASAVVAAARAAKREIGVNRSPSKEKSDTRNSRSKSVSASKTRHADIERCDNDRRSNSSGRTQTKHLHCEHKPISVFSSSGSPISEPKHGWRLGSLWLRRSFTILWRRRPSPPALNLFSSIPDEQSTTKKRHCNEHLNLCPRPTGTIFCLPVEIVREGIVMEWLGPFTSACRSTVCTEHANRNGFDESCADTQWAHSRLCLYNTSAGPILEVFTPPAAEEPRYGIFCSLIVDIRLIASEELTEPKENVILIKIELGDPKFFQAQSLADANCWITAIRRGLPPLRRKSSLTSSRCTCLGSASPTDGSVVTKNTVKSDSRAPCESCIESSGKVFPDNRHVVRVPSLNEKSTCAGLHSKSQSQSMNMPSLVGSESDIQLKETTNVSASSVPPGGFHHLPVSSPGPKKLGHLCRITSQTEHLEHQTSVKSAEQTNKVSTSSAPNSTTISGGPNFVASRPTANVVVCPTPSRRLATNANFVHCPQSVPVSIQHPSSAAVISTATISDLPTNVHTFFSSSAADQHTPTCNSPAFRSGPAWANLTNVSAVSSINPSSLNAGFEDVIGQQLSIYPWYHGTLSRVRAATFVLGLLGCDDQERRTEIGNVSSSSSAQVAGLVSSRTPPIAGSRFNNSLETAPSGTQTPLSNKDGIFLVRQSETKQGEFVLTFSCHGKAKHLRMTLSPDGRCRVQHLPFDSIVEMLEHFRQEPIPLEQASAGVFGDGTGAGENHAPLSTSPAPVTLSAYVVNTQLTGTQDRLVVCRGSVRASVNTVGRAAAAAAAVVSGGRAVQNQYIVM</sequence>
<keyword evidence="2" id="KW-0597">Phosphoprotein</keyword>
<keyword evidence="3 4" id="KW-0727">SH2 domain</keyword>
<dbReference type="SMART" id="SM00252">
    <property type="entry name" value="SH2"/>
    <property type="match status" value="1"/>
</dbReference>
<dbReference type="InterPro" id="IPR036860">
    <property type="entry name" value="SH2_dom_sf"/>
</dbReference>
<dbReference type="Gene3D" id="3.30.505.10">
    <property type="entry name" value="SH2 domain"/>
    <property type="match status" value="1"/>
</dbReference>
<dbReference type="EMBL" id="CAXLJL010000157">
    <property type="protein sequence ID" value="CAL5133767.1"/>
    <property type="molecule type" value="Genomic_DNA"/>
</dbReference>
<evidence type="ECO:0000259" key="6">
    <source>
        <dbReference type="PROSITE" id="PS50001"/>
    </source>
</evidence>
<dbReference type="PANTHER" id="PTHR10872">
    <property type="entry name" value="SH2B ADAPTER PROTEIN"/>
    <property type="match status" value="1"/>
</dbReference>
<feature type="region of interest" description="Disordered" evidence="5">
    <location>
        <begin position="71"/>
        <end position="100"/>
    </location>
</feature>
<feature type="compositionally biased region" description="Basic and acidic residues" evidence="5">
    <location>
        <begin position="161"/>
        <end position="174"/>
    </location>
</feature>
<dbReference type="GO" id="GO:0005068">
    <property type="term" value="F:transmembrane receptor protein tyrosine kinase adaptor activity"/>
    <property type="evidence" value="ECO:0007669"/>
    <property type="project" value="TreeGrafter"/>
</dbReference>
<dbReference type="PANTHER" id="PTHR10872:SF2">
    <property type="entry name" value="LNK, ISOFORM D"/>
    <property type="match status" value="1"/>
</dbReference>
<feature type="region of interest" description="Disordered" evidence="5">
    <location>
        <begin position="541"/>
        <end position="567"/>
    </location>
</feature>
<dbReference type="GO" id="GO:0035556">
    <property type="term" value="P:intracellular signal transduction"/>
    <property type="evidence" value="ECO:0007669"/>
    <property type="project" value="TreeGrafter"/>
</dbReference>
<evidence type="ECO:0000313" key="8">
    <source>
        <dbReference type="Proteomes" id="UP001497525"/>
    </source>
</evidence>
<comment type="similarity">
    <text evidence="1">Belongs to the SH2B adapter family.</text>
</comment>
<dbReference type="GO" id="GO:0005886">
    <property type="term" value="C:plasma membrane"/>
    <property type="evidence" value="ECO:0007669"/>
    <property type="project" value="TreeGrafter"/>
</dbReference>
<name>A0AAV2T8D4_CALDB</name>
<dbReference type="Pfam" id="PF00017">
    <property type="entry name" value="SH2"/>
    <property type="match status" value="1"/>
</dbReference>
<dbReference type="InterPro" id="IPR000980">
    <property type="entry name" value="SH2"/>
</dbReference>
<evidence type="ECO:0000256" key="1">
    <source>
        <dbReference type="ARBA" id="ARBA00010220"/>
    </source>
</evidence>
<reference evidence="7" key="1">
    <citation type="submission" date="2024-06" db="EMBL/GenBank/DDBJ databases">
        <authorList>
            <person name="Liu X."/>
            <person name="Lenzi L."/>
            <person name="Haldenby T S."/>
            <person name="Uol C."/>
        </authorList>
    </citation>
    <scope>NUCLEOTIDE SEQUENCE</scope>
</reference>
<dbReference type="InterPro" id="IPR030523">
    <property type="entry name" value="SH2B"/>
</dbReference>
<feature type="compositionally biased region" description="Polar residues" evidence="5">
    <location>
        <begin position="541"/>
        <end position="564"/>
    </location>
</feature>
<dbReference type="AlphaFoldDB" id="A0AAV2T8D4"/>
<evidence type="ECO:0000256" key="4">
    <source>
        <dbReference type="PROSITE-ProRule" id="PRU00191"/>
    </source>
</evidence>
<gene>
    <name evidence="7" type="ORF">CDAUBV1_LOCUS7011</name>
</gene>
<evidence type="ECO:0000256" key="2">
    <source>
        <dbReference type="ARBA" id="ARBA00022553"/>
    </source>
</evidence>
<evidence type="ECO:0000256" key="3">
    <source>
        <dbReference type="ARBA" id="ARBA00022999"/>
    </source>
</evidence>
<evidence type="ECO:0000256" key="5">
    <source>
        <dbReference type="SAM" id="MobiDB-lite"/>
    </source>
</evidence>
<dbReference type="SUPFAM" id="SSF55550">
    <property type="entry name" value="SH2 domain"/>
    <property type="match status" value="1"/>
</dbReference>
<dbReference type="PRINTS" id="PR00401">
    <property type="entry name" value="SH2DOMAIN"/>
</dbReference>
<feature type="domain" description="SH2" evidence="6">
    <location>
        <begin position="686"/>
        <end position="844"/>
    </location>
</feature>
<organism evidence="7 8">
    <name type="scientific">Calicophoron daubneyi</name>
    <name type="common">Rumen fluke</name>
    <name type="synonym">Paramphistomum daubneyi</name>
    <dbReference type="NCBI Taxonomy" id="300641"/>
    <lineage>
        <taxon>Eukaryota</taxon>
        <taxon>Metazoa</taxon>
        <taxon>Spiralia</taxon>
        <taxon>Lophotrochozoa</taxon>
        <taxon>Platyhelminthes</taxon>
        <taxon>Trematoda</taxon>
        <taxon>Digenea</taxon>
        <taxon>Plagiorchiida</taxon>
        <taxon>Pronocephalata</taxon>
        <taxon>Paramphistomoidea</taxon>
        <taxon>Paramphistomidae</taxon>
        <taxon>Calicophoron</taxon>
    </lineage>
</organism>
<accession>A0AAV2T8D4</accession>
<dbReference type="InterPro" id="IPR011993">
    <property type="entry name" value="PH-like_dom_sf"/>
</dbReference>
<evidence type="ECO:0000313" key="7">
    <source>
        <dbReference type="EMBL" id="CAL5133767.1"/>
    </source>
</evidence>